<protein>
    <submittedName>
        <fullName evidence="4">LytTR family DNA-binding domain-containing protein</fullName>
    </submittedName>
</protein>
<dbReference type="InterPro" id="IPR011006">
    <property type="entry name" value="CheY-like_superfamily"/>
</dbReference>
<dbReference type="SMART" id="SM00448">
    <property type="entry name" value="REC"/>
    <property type="match status" value="1"/>
</dbReference>
<organism evidence="4 5">
    <name type="scientific">Microcosmobacter mediterraneus</name>
    <dbReference type="NCBI Taxonomy" id="3075607"/>
    <lineage>
        <taxon>Bacteria</taxon>
        <taxon>Pseudomonadati</taxon>
        <taxon>Bacteroidota</taxon>
        <taxon>Flavobacteriia</taxon>
        <taxon>Flavobacteriales</taxon>
        <taxon>Flavobacteriaceae</taxon>
        <taxon>Microcosmobacter</taxon>
    </lineage>
</organism>
<keyword evidence="5" id="KW-1185">Reference proteome</keyword>
<evidence type="ECO:0000313" key="5">
    <source>
        <dbReference type="Proteomes" id="UP001259492"/>
    </source>
</evidence>
<proteinExistence type="predicted"/>
<name>A0ABU2YIM1_9FLAO</name>
<dbReference type="Proteomes" id="UP001259492">
    <property type="component" value="Unassembled WGS sequence"/>
</dbReference>
<reference evidence="4 5" key="1">
    <citation type="submission" date="2023-09" db="EMBL/GenBank/DDBJ databases">
        <authorList>
            <person name="Rey-Velasco X."/>
        </authorList>
    </citation>
    <scope>NUCLEOTIDE SEQUENCE [LARGE SCALE GENOMIC DNA]</scope>
    <source>
        <strain evidence="4 5">W332</strain>
    </source>
</reference>
<dbReference type="Gene3D" id="3.40.50.2300">
    <property type="match status" value="1"/>
</dbReference>
<dbReference type="InterPro" id="IPR046947">
    <property type="entry name" value="LytR-like"/>
</dbReference>
<dbReference type="SUPFAM" id="SSF52172">
    <property type="entry name" value="CheY-like"/>
    <property type="match status" value="1"/>
</dbReference>
<keyword evidence="4" id="KW-0238">DNA-binding</keyword>
<dbReference type="PANTHER" id="PTHR37299">
    <property type="entry name" value="TRANSCRIPTIONAL REGULATOR-RELATED"/>
    <property type="match status" value="1"/>
</dbReference>
<evidence type="ECO:0000259" key="2">
    <source>
        <dbReference type="PROSITE" id="PS50110"/>
    </source>
</evidence>
<dbReference type="PROSITE" id="PS50110">
    <property type="entry name" value="RESPONSE_REGULATORY"/>
    <property type="match status" value="1"/>
</dbReference>
<feature type="domain" description="HTH LytTR-type" evidence="3">
    <location>
        <begin position="160"/>
        <end position="250"/>
    </location>
</feature>
<keyword evidence="1" id="KW-0597">Phosphoprotein</keyword>
<accession>A0ABU2YIM1</accession>
<dbReference type="SMART" id="SM00850">
    <property type="entry name" value="LytTR"/>
    <property type="match status" value="1"/>
</dbReference>
<sequence>MIDAKITALLIDDEPMALSAIERMLTKHCSNIIIIGKTKNPEEAVDLINNLKPEILFLDIAMPRMDGFTLLNSVSYKKSQVIFTTAYDEYALQAFKTAAADYLLKPIDPDELKQAVIKVSEQLQSDDTQNYIADLFERLQKNTKSITSIGLPSMEGLDFVKTEAIIYCKSDGNYTEIYLDNNQKILVTRKLKFLEEKLNDSQFVRVHNSYLVNINFVKKYLKGRGGTLVMSNGDSLPVSVRKKNDFLDAF</sequence>
<gene>
    <name evidence="4" type="ORF">RM697_00385</name>
</gene>
<evidence type="ECO:0000313" key="4">
    <source>
        <dbReference type="EMBL" id="MDT0557080.1"/>
    </source>
</evidence>
<comment type="caution">
    <text evidence="4">The sequence shown here is derived from an EMBL/GenBank/DDBJ whole genome shotgun (WGS) entry which is preliminary data.</text>
</comment>
<dbReference type="Gene3D" id="2.40.50.1020">
    <property type="entry name" value="LytTr DNA-binding domain"/>
    <property type="match status" value="1"/>
</dbReference>
<feature type="modified residue" description="4-aspartylphosphate" evidence="1">
    <location>
        <position position="59"/>
    </location>
</feature>
<dbReference type="InterPro" id="IPR007492">
    <property type="entry name" value="LytTR_DNA-bd_dom"/>
</dbReference>
<dbReference type="PANTHER" id="PTHR37299:SF1">
    <property type="entry name" value="STAGE 0 SPORULATION PROTEIN A HOMOLOG"/>
    <property type="match status" value="1"/>
</dbReference>
<dbReference type="GO" id="GO:0003677">
    <property type="term" value="F:DNA binding"/>
    <property type="evidence" value="ECO:0007669"/>
    <property type="project" value="UniProtKB-KW"/>
</dbReference>
<dbReference type="Pfam" id="PF04397">
    <property type="entry name" value="LytTR"/>
    <property type="match status" value="1"/>
</dbReference>
<dbReference type="PROSITE" id="PS50930">
    <property type="entry name" value="HTH_LYTTR"/>
    <property type="match status" value="1"/>
</dbReference>
<dbReference type="RefSeq" id="WP_311425854.1">
    <property type="nucleotide sequence ID" value="NZ_JAVRIA010000001.1"/>
</dbReference>
<feature type="domain" description="Response regulatory" evidence="2">
    <location>
        <begin position="7"/>
        <end position="120"/>
    </location>
</feature>
<dbReference type="Pfam" id="PF00072">
    <property type="entry name" value="Response_reg"/>
    <property type="match status" value="1"/>
</dbReference>
<dbReference type="EMBL" id="JAVRIA010000001">
    <property type="protein sequence ID" value="MDT0557080.1"/>
    <property type="molecule type" value="Genomic_DNA"/>
</dbReference>
<evidence type="ECO:0000256" key="1">
    <source>
        <dbReference type="PROSITE-ProRule" id="PRU00169"/>
    </source>
</evidence>
<evidence type="ECO:0000259" key="3">
    <source>
        <dbReference type="PROSITE" id="PS50930"/>
    </source>
</evidence>
<dbReference type="InterPro" id="IPR001789">
    <property type="entry name" value="Sig_transdc_resp-reg_receiver"/>
</dbReference>